<evidence type="ECO:0000256" key="4">
    <source>
        <dbReference type="ARBA" id="ARBA00022676"/>
    </source>
</evidence>
<reference evidence="15 17" key="2">
    <citation type="submission" date="2022-04" db="EMBL/GenBank/DDBJ databases">
        <title>Chromosome-level reference genomes for two strains of Caenorhabditis briggsae: an improved platform for comparative genomics.</title>
        <authorList>
            <person name="Stevens L."/>
            <person name="Andersen E."/>
        </authorList>
    </citation>
    <scope>NUCLEOTIDE SEQUENCE [LARGE SCALE GENOMIC DNA]</scope>
    <source>
        <strain evidence="15">VX34</strain>
        <tissue evidence="15">Whole-organism</tissue>
    </source>
</reference>
<keyword evidence="13" id="KW-0732">Signal</keyword>
<dbReference type="Pfam" id="PF03901">
    <property type="entry name" value="Glyco_transf_22"/>
    <property type="match status" value="1"/>
</dbReference>
<feature type="signal peptide" evidence="13">
    <location>
        <begin position="1"/>
        <end position="21"/>
    </location>
</feature>
<feature type="transmembrane region" description="Helical" evidence="12">
    <location>
        <begin position="255"/>
        <end position="276"/>
    </location>
</feature>
<dbReference type="AlphaFoldDB" id="A0AAE9F129"/>
<dbReference type="Proteomes" id="UP000829354">
    <property type="component" value="Chromosome V"/>
</dbReference>
<comment type="pathway">
    <text evidence="2">Protein modification; protein glycosylation.</text>
</comment>
<evidence type="ECO:0000256" key="6">
    <source>
        <dbReference type="ARBA" id="ARBA00022692"/>
    </source>
</evidence>
<evidence type="ECO:0000256" key="3">
    <source>
        <dbReference type="ARBA" id="ARBA00007063"/>
    </source>
</evidence>
<evidence type="ECO:0000256" key="7">
    <source>
        <dbReference type="ARBA" id="ARBA00022824"/>
    </source>
</evidence>
<organism evidence="15 17">
    <name type="scientific">Caenorhabditis briggsae</name>
    <dbReference type="NCBI Taxonomy" id="6238"/>
    <lineage>
        <taxon>Eukaryota</taxon>
        <taxon>Metazoa</taxon>
        <taxon>Ecdysozoa</taxon>
        <taxon>Nematoda</taxon>
        <taxon>Chromadorea</taxon>
        <taxon>Rhabditida</taxon>
        <taxon>Rhabditina</taxon>
        <taxon>Rhabditomorpha</taxon>
        <taxon>Rhabditoidea</taxon>
        <taxon>Rhabditidae</taxon>
        <taxon>Peloderinae</taxon>
        <taxon>Caenorhabditis</taxon>
    </lineage>
</organism>
<evidence type="ECO:0000313" key="17">
    <source>
        <dbReference type="Proteomes" id="UP000829354"/>
    </source>
</evidence>
<evidence type="ECO:0000313" key="15">
    <source>
        <dbReference type="EMBL" id="UMM31735.1"/>
    </source>
</evidence>
<dbReference type="Proteomes" id="UP000827892">
    <property type="component" value="Chromosome V"/>
</dbReference>
<feature type="transmembrane region" description="Helical" evidence="12">
    <location>
        <begin position="60"/>
        <end position="80"/>
    </location>
</feature>
<keyword evidence="7 12" id="KW-0256">Endoplasmic reticulum</keyword>
<evidence type="ECO:0000256" key="8">
    <source>
        <dbReference type="ARBA" id="ARBA00022989"/>
    </source>
</evidence>
<comment type="function">
    <text evidence="10">Mannosyltransferase that operates in the biosynthetic pathway of dolichol-linked oligosaccharides, the glycan precursors employed in protein asparagine (N)-glycosylation. The assembly of dolichol-linked oligosaccharides begins on the cytosolic side of the endoplasmic reticulum membrane and finishes in its lumen. The sequential addition of sugars to dolichol pyrophosphate produces dolichol-linked oligosaccharides containing fourteen sugars, including two GlcNAcs, nine mannoses and three glucoses. Once assembled, the oligosaccharide is transferred from the lipid to nascent proteins by oligosaccharyltransferases. In the lumen of the endoplasmic reticulum, adds the eighth mannose residue in an alpha-1,6 linkage onto Man(7)GlcNAc(2)-PP-dolichol to produce Man(8)GlcNAc(2)-PP-dolichol.</text>
</comment>
<comment type="similarity">
    <text evidence="3 12">Belongs to the glycosyltransferase 22 family.</text>
</comment>
<evidence type="ECO:0000256" key="5">
    <source>
        <dbReference type="ARBA" id="ARBA00022679"/>
    </source>
</evidence>
<gene>
    <name evidence="14" type="ORF">L3Y34_005985</name>
    <name evidence="15" type="ORF">L5515_005807</name>
</gene>
<keyword evidence="4 12" id="KW-0328">Glycosyltransferase</keyword>
<protein>
    <recommendedName>
        <fullName evidence="12">Mannosyltransferase</fullName>
        <ecNumber evidence="12">2.4.1.-</ecNumber>
    </recommendedName>
</protein>
<evidence type="ECO:0000256" key="1">
    <source>
        <dbReference type="ARBA" id="ARBA00004477"/>
    </source>
</evidence>
<accession>A0AAE9F129</accession>
<proteinExistence type="inferred from homology"/>
<dbReference type="EC" id="2.4.1.-" evidence="12"/>
<feature type="transmembrane region" description="Helical" evidence="12">
    <location>
        <begin position="199"/>
        <end position="220"/>
    </location>
</feature>
<evidence type="ECO:0000313" key="16">
    <source>
        <dbReference type="Proteomes" id="UP000827892"/>
    </source>
</evidence>
<evidence type="ECO:0000256" key="12">
    <source>
        <dbReference type="RuleBase" id="RU363075"/>
    </source>
</evidence>
<feature type="transmembrane region" description="Helical" evidence="12">
    <location>
        <begin position="308"/>
        <end position="328"/>
    </location>
</feature>
<comment type="subcellular location">
    <subcellularLocation>
        <location evidence="1 12">Endoplasmic reticulum membrane</location>
        <topology evidence="1 12">Multi-pass membrane protein</topology>
    </subcellularLocation>
</comment>
<dbReference type="PANTHER" id="PTHR22760">
    <property type="entry name" value="GLYCOSYLTRANSFERASE"/>
    <property type="match status" value="1"/>
</dbReference>
<dbReference type="EMBL" id="CP090895">
    <property type="protein sequence ID" value="ULT85980.1"/>
    <property type="molecule type" value="Genomic_DNA"/>
</dbReference>
<comment type="catalytic activity">
    <reaction evidence="11">
        <text>an alpha-D-Man-(1-&gt;2)-alpha-D-Man-(1-&gt;2)-alpha-D-Man-(1-&gt;3)-[alpha-D-Man-(1-&gt;2)-alpha-D-Man-(1-&gt;3)-alpha-D-Man-(1-&gt;6)]-beta-D-Man-(1-&gt;4)-beta-D-GlcNAc-(1-&gt;4)-alpha-D-GlcNAc-diphospho-di-trans,poly-cis-dolichol + a di-trans,poly-cis-dolichyl beta-D-mannosyl phosphate = an alpha-D-Man-(1-&gt;2)-alpha-D-Man-(1-&gt;2)-alpha-D-Man-(1-&gt;3)-[alpha-D-Man-(1-&gt;2)-alpha-D-Man-(1-&gt;3)-[alpha-D-Man-(1-&gt;6)]-alpha-D-Man-(1-&gt;6)]-beta-D-Man-(1-&gt;4)-beta-D-GlcNAc-(1-&gt;4)-alpha-D-GlcNAc-diphospho-di-trans,poly-cis-dolichol + a di-trans,poly-cis-dolichyl phosphate + H(+)</text>
        <dbReference type="Rhea" id="RHEA:29535"/>
        <dbReference type="Rhea" id="RHEA-COMP:19498"/>
        <dbReference type="Rhea" id="RHEA-COMP:19501"/>
        <dbReference type="Rhea" id="RHEA-COMP:19518"/>
        <dbReference type="Rhea" id="RHEA-COMP:19519"/>
        <dbReference type="ChEBI" id="CHEBI:15378"/>
        <dbReference type="ChEBI" id="CHEBI:57683"/>
        <dbReference type="ChEBI" id="CHEBI:58211"/>
        <dbReference type="ChEBI" id="CHEBI:132517"/>
        <dbReference type="ChEBI" id="CHEBI:132519"/>
        <dbReference type="EC" id="2.4.1.260"/>
    </reaction>
    <physiologicalReaction direction="left-to-right" evidence="11">
        <dbReference type="Rhea" id="RHEA:29536"/>
    </physiologicalReaction>
</comment>
<evidence type="ECO:0000313" key="14">
    <source>
        <dbReference type="EMBL" id="ULT85980.1"/>
    </source>
</evidence>
<feature type="transmembrane region" description="Helical" evidence="12">
    <location>
        <begin position="86"/>
        <end position="107"/>
    </location>
</feature>
<keyword evidence="5" id="KW-0808">Transferase</keyword>
<evidence type="ECO:0000256" key="13">
    <source>
        <dbReference type="SAM" id="SignalP"/>
    </source>
</evidence>
<evidence type="ECO:0000256" key="2">
    <source>
        <dbReference type="ARBA" id="ARBA00004922"/>
    </source>
</evidence>
<dbReference type="InterPro" id="IPR005599">
    <property type="entry name" value="GPI_mannosylTrfase"/>
</dbReference>
<evidence type="ECO:0000256" key="11">
    <source>
        <dbReference type="ARBA" id="ARBA00048899"/>
    </source>
</evidence>
<keyword evidence="9 12" id="KW-0472">Membrane</keyword>
<dbReference type="EMBL" id="CP092624">
    <property type="protein sequence ID" value="UMM31735.1"/>
    <property type="molecule type" value="Genomic_DNA"/>
</dbReference>
<name>A0AAE9F129_CAEBR</name>
<feature type="chain" id="PRO_5044707210" description="Mannosyltransferase" evidence="13">
    <location>
        <begin position="22"/>
        <end position="493"/>
    </location>
</feature>
<sequence>METSEWIVIIVSLIHVLCAPGTKVEESFNTQATHDLLFHMPTNLSNYDHTQFPGVVPRTFIGPIVLAIFSSPMSIMFRFWAIPKPFQLMLIRTTLGLINTVSVLYFARSVQWGFGRETAMFLRYILCSQFHFFFYLSRPLPNSFALCLVMIVFQRIFEERYRSAVRYATACVILFRCELVLLFGPLFLGYLVLGKLKTFGFDGAIAIGVRIAAACLAFSIPIDSYFWGRPVWPEGEVMFFNVIENRSHEYGTHPYFWYFYSALPRCLLTSVFLVPLGCLSDYRVPKILVPSACFIFLYSFLPHKELRFIIYTIPIFSLAAAVFCARIYVNRRKSFVRKLLNYGIILHLIVNVACTSLFLLIASKNYPGYDALTFLQHHHRFDARKPVTVYVDNACAQTGVSRFAYLHDAWIFNKTENLKPEDLQHFDFLTLGTYGSNLREEVETKFMKYHRPLFFVNAFHEYKIKTSKSFPWVYPTIVYKEKAAILKNKNYRF</sequence>
<keyword evidence="8 12" id="KW-1133">Transmembrane helix</keyword>
<keyword evidence="17" id="KW-1185">Reference proteome</keyword>
<feature type="transmembrane region" description="Helical" evidence="12">
    <location>
        <begin position="170"/>
        <end position="193"/>
    </location>
</feature>
<dbReference type="GO" id="GO:0005789">
    <property type="term" value="C:endoplasmic reticulum membrane"/>
    <property type="evidence" value="ECO:0007669"/>
    <property type="project" value="UniProtKB-SubCell"/>
</dbReference>
<reference evidence="14 16" key="1">
    <citation type="submission" date="2022-02" db="EMBL/GenBank/DDBJ databases">
        <title>Chromosome-level reference genomes for two strains of Caenorhabditis briggsae: an improved platform for comparative genomics.</title>
        <authorList>
            <person name="Stevens L."/>
            <person name="Andersen E.C."/>
        </authorList>
    </citation>
    <scope>NUCLEOTIDE SEQUENCE [LARGE SCALE GENOMIC DNA]</scope>
    <source>
        <strain evidence="14">QX1410_ONT</strain>
        <tissue evidence="14">Whole-organism</tissue>
    </source>
</reference>
<keyword evidence="6 12" id="KW-0812">Transmembrane</keyword>
<evidence type="ECO:0000256" key="10">
    <source>
        <dbReference type="ARBA" id="ARBA00044721"/>
    </source>
</evidence>
<dbReference type="PANTHER" id="PTHR22760:SF1">
    <property type="entry name" value="DOL-P-MAN:MAN(7)GLCNAC(2)-PP-DOL ALPHA-1,6-MANNOSYLTRANSFERASE"/>
    <property type="match status" value="1"/>
</dbReference>
<dbReference type="GO" id="GO:0052917">
    <property type="term" value="F:dol-P-Man:Man(7)GlcNAc(2)-PP-Dol alpha-1,6-mannosyltransferase activity"/>
    <property type="evidence" value="ECO:0007669"/>
    <property type="project" value="UniProtKB-EC"/>
</dbReference>
<evidence type="ECO:0000256" key="9">
    <source>
        <dbReference type="ARBA" id="ARBA00023136"/>
    </source>
</evidence>
<feature type="transmembrane region" description="Helical" evidence="12">
    <location>
        <begin position="340"/>
        <end position="362"/>
    </location>
</feature>